<name>A0A316H495_9SPHI</name>
<evidence type="ECO:0000313" key="2">
    <source>
        <dbReference type="Proteomes" id="UP000245678"/>
    </source>
</evidence>
<dbReference type="Proteomes" id="UP000245678">
    <property type="component" value="Unassembled WGS sequence"/>
</dbReference>
<reference evidence="1 2" key="1">
    <citation type="submission" date="2018-05" db="EMBL/GenBank/DDBJ databases">
        <title>Genomic Encyclopedia of Archaeal and Bacterial Type Strains, Phase II (KMG-II): from individual species to whole genera.</title>
        <authorList>
            <person name="Goeker M."/>
        </authorList>
    </citation>
    <scope>NUCLEOTIDE SEQUENCE [LARGE SCALE GENOMIC DNA]</scope>
    <source>
        <strain evidence="1 2">DSM 19975</strain>
    </source>
</reference>
<dbReference type="EMBL" id="QGHA01000007">
    <property type="protein sequence ID" value="PWK75889.1"/>
    <property type="molecule type" value="Genomic_DNA"/>
</dbReference>
<organism evidence="1 2">
    <name type="scientific">Mucilaginibacter oryzae</name>
    <dbReference type="NCBI Taxonomy" id="468058"/>
    <lineage>
        <taxon>Bacteria</taxon>
        <taxon>Pseudomonadati</taxon>
        <taxon>Bacteroidota</taxon>
        <taxon>Sphingobacteriia</taxon>
        <taxon>Sphingobacteriales</taxon>
        <taxon>Sphingobacteriaceae</taxon>
        <taxon>Mucilaginibacter</taxon>
    </lineage>
</organism>
<protein>
    <submittedName>
        <fullName evidence="1">Uncharacterized protein</fullName>
    </submittedName>
</protein>
<comment type="caution">
    <text evidence="1">The sequence shown here is derived from an EMBL/GenBank/DDBJ whole genome shotgun (WGS) entry which is preliminary data.</text>
</comment>
<gene>
    <name evidence="1" type="ORF">LX99_03622</name>
</gene>
<proteinExistence type="predicted"/>
<sequence>MQSHRGNSLGCCNKVNAFATLFNYLKTITHDTRINNLVI</sequence>
<keyword evidence="2" id="KW-1185">Reference proteome</keyword>
<accession>A0A316H495</accession>
<evidence type="ECO:0000313" key="1">
    <source>
        <dbReference type="EMBL" id="PWK75889.1"/>
    </source>
</evidence>
<dbReference type="AlphaFoldDB" id="A0A316H495"/>